<protein>
    <submittedName>
        <fullName evidence="1">Uncharacterized protein</fullName>
    </submittedName>
</protein>
<proteinExistence type="predicted"/>
<evidence type="ECO:0000313" key="1">
    <source>
        <dbReference type="EMBL" id="PRQ26983.1"/>
    </source>
</evidence>
<dbReference type="Proteomes" id="UP000238479">
    <property type="component" value="Chromosome 6"/>
</dbReference>
<accession>A0A2P6PYH8</accession>
<dbReference type="EMBL" id="PDCK01000044">
    <property type="protein sequence ID" value="PRQ26983.1"/>
    <property type="molecule type" value="Genomic_DNA"/>
</dbReference>
<evidence type="ECO:0000313" key="2">
    <source>
        <dbReference type="Proteomes" id="UP000238479"/>
    </source>
</evidence>
<organism evidence="1 2">
    <name type="scientific">Rosa chinensis</name>
    <name type="common">China rose</name>
    <dbReference type="NCBI Taxonomy" id="74649"/>
    <lineage>
        <taxon>Eukaryota</taxon>
        <taxon>Viridiplantae</taxon>
        <taxon>Streptophyta</taxon>
        <taxon>Embryophyta</taxon>
        <taxon>Tracheophyta</taxon>
        <taxon>Spermatophyta</taxon>
        <taxon>Magnoliopsida</taxon>
        <taxon>eudicotyledons</taxon>
        <taxon>Gunneridae</taxon>
        <taxon>Pentapetalae</taxon>
        <taxon>rosids</taxon>
        <taxon>fabids</taxon>
        <taxon>Rosales</taxon>
        <taxon>Rosaceae</taxon>
        <taxon>Rosoideae</taxon>
        <taxon>Rosoideae incertae sedis</taxon>
        <taxon>Rosa</taxon>
    </lineage>
</organism>
<comment type="caution">
    <text evidence="1">The sequence shown here is derived from an EMBL/GenBank/DDBJ whole genome shotgun (WGS) entry which is preliminary data.</text>
</comment>
<dbReference type="AlphaFoldDB" id="A0A2P6PYH8"/>
<sequence length="128" mass="14719">MLPSPCQTQNVDADQALWSDKNKDIIRLLLSPKDKYLHLHLQPTSVSDSNANRASNPVDFTISASLIPNHQPLQLLTPKFCSRRNANSLSPTYLRPLVLHRTQTQFLPLQRTKEVYVVTEERKMNERK</sequence>
<dbReference type="Gramene" id="PRQ26983">
    <property type="protein sequence ID" value="PRQ26983"/>
    <property type="gene ID" value="RchiOBHm_Chr6g0300461"/>
</dbReference>
<name>A0A2P6PYH8_ROSCH</name>
<reference evidence="1 2" key="1">
    <citation type="journal article" date="2018" name="Nat. Genet.">
        <title>The Rosa genome provides new insights in the design of modern roses.</title>
        <authorList>
            <person name="Bendahmane M."/>
        </authorList>
    </citation>
    <scope>NUCLEOTIDE SEQUENCE [LARGE SCALE GENOMIC DNA]</scope>
    <source>
        <strain evidence="2">cv. Old Blush</strain>
    </source>
</reference>
<keyword evidence="2" id="KW-1185">Reference proteome</keyword>
<gene>
    <name evidence="1" type="ORF">RchiOBHm_Chr6g0300461</name>
</gene>